<dbReference type="EMBL" id="MH790634">
    <property type="protein sequence ID" value="QBH82797.1"/>
    <property type="molecule type" value="Genomic_DNA"/>
</dbReference>
<organism evidence="2">
    <name type="scientific">Human herpesvirus 2</name>
    <name type="common">HHV-2</name>
    <name type="synonym">Human herpes simplex virus 2</name>
    <dbReference type="NCBI Taxonomy" id="10310"/>
    <lineage>
        <taxon>Viruses</taxon>
        <taxon>Duplodnaviria</taxon>
        <taxon>Heunggongvirae</taxon>
        <taxon>Peploviricota</taxon>
        <taxon>Herviviricetes</taxon>
        <taxon>Herpesvirales</taxon>
        <taxon>Orthoherpesviridae</taxon>
        <taxon>Alphaherpesvirinae</taxon>
        <taxon>Simplexvirus</taxon>
        <taxon>Simplexvirus humanalpha2</taxon>
    </lineage>
</organism>
<feature type="compositionally biased region" description="Basic and acidic residues" evidence="1">
    <location>
        <begin position="23"/>
        <end position="34"/>
    </location>
</feature>
<evidence type="ECO:0000256" key="1">
    <source>
        <dbReference type="SAM" id="MobiDB-lite"/>
    </source>
</evidence>
<feature type="region of interest" description="Disordered" evidence="1">
    <location>
        <begin position="1"/>
        <end position="64"/>
    </location>
</feature>
<sequence>MPKRGSYRPVPEKKKKKTTTTRLDAHGRRPAARERSRRGMCPWHPGRRFYTRAPAQGQTPPPIF</sequence>
<name>A0A481TPH7_HHV2</name>
<accession>A0A481TPH7</accession>
<organismHost>
    <name type="scientific">Homo sapiens</name>
    <name type="common">Human</name>
    <dbReference type="NCBI Taxonomy" id="9606"/>
</organismHost>
<protein>
    <submittedName>
        <fullName evidence="2">Uncharacterized protein</fullName>
    </submittedName>
</protein>
<proteinExistence type="predicted"/>
<reference evidence="2" key="1">
    <citation type="submission" date="2018-08" db="EMBL/GenBank/DDBJ databases">
        <title>HSV2 whole genome sequences from clinical isolates.</title>
        <authorList>
            <person name="Roychoudhury P."/>
            <person name="Greninger A.L."/>
            <person name="Jerome K.R."/>
            <person name="Johnston C."/>
            <person name="Wald A."/>
            <person name="Xie H."/>
        </authorList>
    </citation>
    <scope>NUCLEOTIDE SEQUENCE</scope>
    <source>
        <strain evidence="2">2000-9815</strain>
    </source>
</reference>
<evidence type="ECO:0000313" key="2">
    <source>
        <dbReference type="EMBL" id="QBH82797.1"/>
    </source>
</evidence>